<dbReference type="OrthoDB" id="583466at2"/>
<keyword evidence="1" id="KW-0472">Membrane</keyword>
<feature type="transmembrane region" description="Helical" evidence="1">
    <location>
        <begin position="15"/>
        <end position="38"/>
    </location>
</feature>
<evidence type="ECO:0000256" key="1">
    <source>
        <dbReference type="SAM" id="Phobius"/>
    </source>
</evidence>
<dbReference type="Proteomes" id="UP000005801">
    <property type="component" value="Unassembled WGS sequence"/>
</dbReference>
<keyword evidence="3" id="KW-1185">Reference proteome</keyword>
<feature type="transmembrane region" description="Helical" evidence="1">
    <location>
        <begin position="58"/>
        <end position="77"/>
    </location>
</feature>
<evidence type="ECO:0008006" key="4">
    <source>
        <dbReference type="Google" id="ProtNLM"/>
    </source>
</evidence>
<comment type="caution">
    <text evidence="2">The sequence shown here is derived from an EMBL/GenBank/DDBJ whole genome shotgun (WGS) entry which is preliminary data.</text>
</comment>
<dbReference type="RefSeq" id="WP_006973182.1">
    <property type="nucleotide sequence ID" value="NZ_ABCS01000042.1"/>
</dbReference>
<dbReference type="InterPro" id="IPR025597">
    <property type="entry name" value="DUF4345"/>
</dbReference>
<dbReference type="STRING" id="391625.PPSIR1_14010"/>
<reference evidence="2 3" key="1">
    <citation type="submission" date="2007-06" db="EMBL/GenBank/DDBJ databases">
        <authorList>
            <person name="Shimkets L."/>
            <person name="Ferriera S."/>
            <person name="Johnson J."/>
            <person name="Kravitz S."/>
            <person name="Beeson K."/>
            <person name="Sutton G."/>
            <person name="Rogers Y.-H."/>
            <person name="Friedman R."/>
            <person name="Frazier M."/>
            <person name="Venter J.C."/>
        </authorList>
    </citation>
    <scope>NUCLEOTIDE SEQUENCE [LARGE SCALE GENOMIC DNA]</scope>
    <source>
        <strain evidence="2 3">SIR-1</strain>
    </source>
</reference>
<dbReference type="Pfam" id="PF14248">
    <property type="entry name" value="DUF4345"/>
    <property type="match status" value="1"/>
</dbReference>
<keyword evidence="1" id="KW-0812">Transmembrane</keyword>
<dbReference type="AlphaFoldDB" id="A6G8Y7"/>
<keyword evidence="1" id="KW-1133">Transmembrane helix</keyword>
<accession>A6G8Y7</accession>
<sequence length="134" mass="13981">MQFDTPSRHPRSRPWPLIVGGLALLGVGLSIFLAPLTYQANMGVELPAEATLLSDMRAMAGSLIGVGALLLAGARWVSLTLPAALAGAVLYLSYGLSRLVSMAVDGLPDATLIASTIIELTLGTLLAVERRRGV</sequence>
<protein>
    <recommendedName>
        <fullName evidence="4">DUF4345 domain-containing protein</fullName>
    </recommendedName>
</protein>
<evidence type="ECO:0000313" key="2">
    <source>
        <dbReference type="EMBL" id="EDM77673.1"/>
    </source>
</evidence>
<dbReference type="EMBL" id="ABCS01000042">
    <property type="protein sequence ID" value="EDM77673.1"/>
    <property type="molecule type" value="Genomic_DNA"/>
</dbReference>
<organism evidence="2 3">
    <name type="scientific">Plesiocystis pacifica SIR-1</name>
    <dbReference type="NCBI Taxonomy" id="391625"/>
    <lineage>
        <taxon>Bacteria</taxon>
        <taxon>Pseudomonadati</taxon>
        <taxon>Myxococcota</taxon>
        <taxon>Polyangia</taxon>
        <taxon>Nannocystales</taxon>
        <taxon>Nannocystaceae</taxon>
        <taxon>Plesiocystis</taxon>
    </lineage>
</organism>
<feature type="transmembrane region" description="Helical" evidence="1">
    <location>
        <begin position="110"/>
        <end position="128"/>
    </location>
</feature>
<name>A6G8Y7_9BACT</name>
<proteinExistence type="predicted"/>
<gene>
    <name evidence="2" type="ORF">PPSIR1_14010</name>
</gene>
<evidence type="ECO:0000313" key="3">
    <source>
        <dbReference type="Proteomes" id="UP000005801"/>
    </source>
</evidence>